<dbReference type="EMBL" id="LXQA010092455">
    <property type="protein sequence ID" value="MCI14443.1"/>
    <property type="molecule type" value="Genomic_DNA"/>
</dbReference>
<keyword evidence="2" id="KW-1185">Reference proteome</keyword>
<dbReference type="AlphaFoldDB" id="A0A392PQR7"/>
<name>A0A392PQR7_9FABA</name>
<accession>A0A392PQR7</accession>
<reference evidence="1 2" key="1">
    <citation type="journal article" date="2018" name="Front. Plant Sci.">
        <title>Red Clover (Trifolium pratense) and Zigzag Clover (T. medium) - A Picture of Genomic Similarities and Differences.</title>
        <authorList>
            <person name="Dluhosova J."/>
            <person name="Istvanek J."/>
            <person name="Nedelnik J."/>
            <person name="Repkova J."/>
        </authorList>
    </citation>
    <scope>NUCLEOTIDE SEQUENCE [LARGE SCALE GENOMIC DNA]</scope>
    <source>
        <strain evidence="2">cv. 10/8</strain>
        <tissue evidence="1">Leaf</tissue>
    </source>
</reference>
<dbReference type="Proteomes" id="UP000265520">
    <property type="component" value="Unassembled WGS sequence"/>
</dbReference>
<comment type="caution">
    <text evidence="1">The sequence shown here is derived from an EMBL/GenBank/DDBJ whole genome shotgun (WGS) entry which is preliminary data.</text>
</comment>
<evidence type="ECO:0000313" key="2">
    <source>
        <dbReference type="Proteomes" id="UP000265520"/>
    </source>
</evidence>
<organism evidence="1 2">
    <name type="scientific">Trifolium medium</name>
    <dbReference type="NCBI Taxonomy" id="97028"/>
    <lineage>
        <taxon>Eukaryota</taxon>
        <taxon>Viridiplantae</taxon>
        <taxon>Streptophyta</taxon>
        <taxon>Embryophyta</taxon>
        <taxon>Tracheophyta</taxon>
        <taxon>Spermatophyta</taxon>
        <taxon>Magnoliopsida</taxon>
        <taxon>eudicotyledons</taxon>
        <taxon>Gunneridae</taxon>
        <taxon>Pentapetalae</taxon>
        <taxon>rosids</taxon>
        <taxon>fabids</taxon>
        <taxon>Fabales</taxon>
        <taxon>Fabaceae</taxon>
        <taxon>Papilionoideae</taxon>
        <taxon>50 kb inversion clade</taxon>
        <taxon>NPAAA clade</taxon>
        <taxon>Hologalegina</taxon>
        <taxon>IRL clade</taxon>
        <taxon>Trifolieae</taxon>
        <taxon>Trifolium</taxon>
    </lineage>
</organism>
<evidence type="ECO:0000313" key="1">
    <source>
        <dbReference type="EMBL" id="MCI14443.1"/>
    </source>
</evidence>
<sequence length="114" mass="13382">MDRSQPDVLTWDDTLDGNYIVKSGYQAIKDWEEHSNIDIASSSTTTNDNWKNIWYARNQRVFQNKYIPPFEVSSKAVLQLHEYQQHGKVTSPLHCPHLINGSSHNNFWSPKMFW</sequence>
<protein>
    <submittedName>
        <fullName evidence="1">Uncharacterized protein</fullName>
    </submittedName>
</protein>
<proteinExistence type="predicted"/>